<keyword evidence="8" id="KW-1015">Disulfide bond</keyword>
<evidence type="ECO:0000256" key="11">
    <source>
        <dbReference type="SAM" id="SignalP"/>
    </source>
</evidence>
<evidence type="ECO:0000313" key="13">
    <source>
        <dbReference type="Ensembl" id="ENSTGEP00000028037.1"/>
    </source>
</evidence>
<evidence type="ECO:0000256" key="1">
    <source>
        <dbReference type="ARBA" id="ARBA00004613"/>
    </source>
</evidence>
<organism evidence="13 14">
    <name type="scientific">Theropithecus gelada</name>
    <name type="common">Gelada baboon</name>
    <dbReference type="NCBI Taxonomy" id="9565"/>
    <lineage>
        <taxon>Eukaryota</taxon>
        <taxon>Metazoa</taxon>
        <taxon>Chordata</taxon>
        <taxon>Craniata</taxon>
        <taxon>Vertebrata</taxon>
        <taxon>Euteleostomi</taxon>
        <taxon>Mammalia</taxon>
        <taxon>Eutheria</taxon>
        <taxon>Euarchontoglires</taxon>
        <taxon>Primates</taxon>
        <taxon>Haplorrhini</taxon>
        <taxon>Catarrhini</taxon>
        <taxon>Cercopithecidae</taxon>
        <taxon>Cercopithecinae</taxon>
        <taxon>Theropithecus</taxon>
    </lineage>
</organism>
<evidence type="ECO:0000256" key="6">
    <source>
        <dbReference type="ARBA" id="ARBA00022825"/>
    </source>
</evidence>
<dbReference type="GO" id="GO:0004252">
    <property type="term" value="F:serine-type endopeptidase activity"/>
    <property type="evidence" value="ECO:0007669"/>
    <property type="project" value="UniProtKB-EC"/>
</dbReference>
<accession>A0A8D2G1A0</accession>
<evidence type="ECO:0000256" key="9">
    <source>
        <dbReference type="ARBA" id="ARBA00036026"/>
    </source>
</evidence>
<dbReference type="InterPro" id="IPR050850">
    <property type="entry name" value="Peptidase_S1_Elastase_sf"/>
</dbReference>
<evidence type="ECO:0000259" key="12">
    <source>
        <dbReference type="PROSITE" id="PS50240"/>
    </source>
</evidence>
<dbReference type="PROSITE" id="PS51257">
    <property type="entry name" value="PROKAR_LIPOPROTEIN"/>
    <property type="match status" value="1"/>
</dbReference>
<feature type="chain" id="PRO_5034122230" description="pancreatic elastase II" evidence="11">
    <location>
        <begin position="17"/>
        <end position="315"/>
    </location>
</feature>
<reference evidence="13" key="3">
    <citation type="submission" date="2025-09" db="UniProtKB">
        <authorList>
            <consortium name="Ensembl"/>
        </authorList>
    </citation>
    <scope>IDENTIFICATION</scope>
</reference>
<evidence type="ECO:0000256" key="8">
    <source>
        <dbReference type="ARBA" id="ARBA00023157"/>
    </source>
</evidence>
<protein>
    <recommendedName>
        <fullName evidence="10">pancreatic elastase II</fullName>
        <ecNumber evidence="10">3.4.21.71</ecNumber>
    </recommendedName>
</protein>
<reference evidence="13" key="1">
    <citation type="submission" date="2018-05" db="EMBL/GenBank/DDBJ databases">
        <title>Whole genome of Theropithecus gelada.</title>
        <authorList>
            <person name="Chiou K.L."/>
            <person name="Snyder-Mackler N."/>
        </authorList>
    </citation>
    <scope>NUCLEOTIDE SEQUENCE [LARGE SCALE GENOMIC DNA]</scope>
</reference>
<feature type="domain" description="Peptidase S1" evidence="12">
    <location>
        <begin position="29"/>
        <end position="315"/>
    </location>
</feature>
<dbReference type="InterPro" id="IPR009003">
    <property type="entry name" value="Peptidase_S1_PA"/>
</dbReference>
<dbReference type="InterPro" id="IPR018114">
    <property type="entry name" value="TRYPSIN_HIS"/>
</dbReference>
<evidence type="ECO:0000313" key="14">
    <source>
        <dbReference type="Proteomes" id="UP000694411"/>
    </source>
</evidence>
<keyword evidence="4 11" id="KW-0732">Signal</keyword>
<dbReference type="SMART" id="SM00020">
    <property type="entry name" value="Tryp_SPc"/>
    <property type="match status" value="1"/>
</dbReference>
<evidence type="ECO:0000256" key="2">
    <source>
        <dbReference type="ARBA" id="ARBA00022525"/>
    </source>
</evidence>
<comment type="catalytic activity">
    <reaction evidence="9">
        <text>Preferential cleavage: Leu-|-Xaa, Met-|-Xaa and Phe-|-Xaa. Hydrolyzes elastin.</text>
        <dbReference type="EC" id="3.4.21.71"/>
    </reaction>
</comment>
<evidence type="ECO:0000256" key="7">
    <source>
        <dbReference type="ARBA" id="ARBA00023145"/>
    </source>
</evidence>
<dbReference type="PANTHER" id="PTHR24257">
    <property type="entry name" value="CHYMOTRYPSIN-LIKE ELASTASE FAMILY MEMBER"/>
    <property type="match status" value="1"/>
</dbReference>
<dbReference type="PROSITE" id="PS50240">
    <property type="entry name" value="TRYPSIN_DOM"/>
    <property type="match status" value="1"/>
</dbReference>
<dbReference type="EC" id="3.4.21.71" evidence="10"/>
<dbReference type="SUPFAM" id="SSF50494">
    <property type="entry name" value="Trypsin-like serine proteases"/>
    <property type="match status" value="1"/>
</dbReference>
<dbReference type="InterPro" id="IPR001254">
    <property type="entry name" value="Trypsin_dom"/>
</dbReference>
<reference evidence="13" key="2">
    <citation type="submission" date="2025-08" db="UniProtKB">
        <authorList>
            <consortium name="Ensembl"/>
        </authorList>
    </citation>
    <scope>IDENTIFICATION</scope>
</reference>
<name>A0A8D2G1A0_THEGE</name>
<evidence type="ECO:0000256" key="5">
    <source>
        <dbReference type="ARBA" id="ARBA00022801"/>
    </source>
</evidence>
<proteinExistence type="predicted"/>
<dbReference type="Gene3D" id="2.40.10.10">
    <property type="entry name" value="Trypsin-like serine proteases"/>
    <property type="match status" value="2"/>
</dbReference>
<dbReference type="Proteomes" id="UP000694411">
    <property type="component" value="Chromosome 1"/>
</dbReference>
<keyword evidence="6" id="KW-0720">Serine protease</keyword>
<dbReference type="GO" id="GO:0006508">
    <property type="term" value="P:proteolysis"/>
    <property type="evidence" value="ECO:0007669"/>
    <property type="project" value="UniProtKB-KW"/>
</dbReference>
<comment type="subcellular location">
    <subcellularLocation>
        <location evidence="1">Secreted</location>
    </subcellularLocation>
</comment>
<evidence type="ECO:0000256" key="4">
    <source>
        <dbReference type="ARBA" id="ARBA00022729"/>
    </source>
</evidence>
<dbReference type="PROSITE" id="PS00134">
    <property type="entry name" value="TRYPSIN_HIS"/>
    <property type="match status" value="1"/>
</dbReference>
<dbReference type="FunFam" id="2.40.10.10:FF:000004">
    <property type="entry name" value="Tryptase gamma 1"/>
    <property type="match status" value="1"/>
</dbReference>
<dbReference type="GO" id="GO:0005615">
    <property type="term" value="C:extracellular space"/>
    <property type="evidence" value="ECO:0007669"/>
    <property type="project" value="TreeGrafter"/>
</dbReference>
<dbReference type="Pfam" id="PF00089">
    <property type="entry name" value="Trypsin"/>
    <property type="match status" value="1"/>
</dbReference>
<keyword evidence="7" id="KW-0865">Zymogen</keyword>
<dbReference type="InterPro" id="IPR043504">
    <property type="entry name" value="Peptidase_S1_PA_chymotrypsin"/>
</dbReference>
<keyword evidence="3" id="KW-0645">Protease</keyword>
<sequence>MIRTLLLSALVAGALSCGVPTYPPSVTRVVGGEEATPNSWPWQASLQYTSNGKWYHTCGGSLINNSWVLTAAHCISSSRTYRVALGRHNLYTAESGSLTVSVSKTVVHQDWDSSDASKGYDIALVKLANPVSLTNKIQLACLPPAGAILPNKSPCYVTGWGYLHTNGTLPDVLQQCRVLVVDCANCSSSGWWGRTMKTSMICAEGDGVTSSCNVSTKIRGPAPRQNVAGDNAIKVHPSIGPSCHLLAEVPRNMFQIYQNPIFGQARWLLPVPYHFGRPRRPDHLRSAVRDQTGQHGEPLSLLKIQKLAGRGGGHL</sequence>
<dbReference type="PANTHER" id="PTHR24257:SF19">
    <property type="entry name" value="CHYMOTRYPSIN-LIKE ELASTASE FAMILY MEMBER 2B"/>
    <property type="match status" value="1"/>
</dbReference>
<feature type="signal peptide" evidence="11">
    <location>
        <begin position="1"/>
        <end position="16"/>
    </location>
</feature>
<dbReference type="PRINTS" id="PR00722">
    <property type="entry name" value="CHYMOTRYPSIN"/>
</dbReference>
<keyword evidence="14" id="KW-1185">Reference proteome</keyword>
<dbReference type="CDD" id="cd00190">
    <property type="entry name" value="Tryp_SPc"/>
    <property type="match status" value="1"/>
</dbReference>
<evidence type="ECO:0000256" key="10">
    <source>
        <dbReference type="ARBA" id="ARBA00038991"/>
    </source>
</evidence>
<keyword evidence="5" id="KW-0378">Hydrolase</keyword>
<dbReference type="InterPro" id="IPR001314">
    <property type="entry name" value="Peptidase_S1A"/>
</dbReference>
<keyword evidence="2" id="KW-0964">Secreted</keyword>
<dbReference type="AlphaFoldDB" id="A0A8D2G1A0"/>
<evidence type="ECO:0000256" key="3">
    <source>
        <dbReference type="ARBA" id="ARBA00022670"/>
    </source>
</evidence>
<dbReference type="Ensembl" id="ENSTGET00000033407.1">
    <property type="protein sequence ID" value="ENSTGEP00000028037.1"/>
    <property type="gene ID" value="ENSTGEG00000022583.1"/>
</dbReference>